<reference evidence="8" key="3">
    <citation type="submission" date="2023-06" db="EMBL/GenBank/DDBJ databases">
        <title>Pangenomics reveal diversification of enzyme families and niche specialization in globally abundant SAR202 bacteria.</title>
        <authorList>
            <person name="Saw J.H.W."/>
        </authorList>
    </citation>
    <scope>NUCLEOTIDE SEQUENCE [LARGE SCALE GENOMIC DNA]</scope>
    <source>
        <strain evidence="8">JH1073</strain>
    </source>
</reference>
<evidence type="ECO:0000256" key="5">
    <source>
        <dbReference type="SAM" id="MobiDB-lite"/>
    </source>
</evidence>
<name>A0AAJ6CUE2_9CHLR</name>
<dbReference type="EMBL" id="WMBE01000004">
    <property type="protein sequence ID" value="MDG0867924.1"/>
    <property type="molecule type" value="Genomic_DNA"/>
</dbReference>
<evidence type="ECO:0000313" key="7">
    <source>
        <dbReference type="EMBL" id="WFG40462.1"/>
    </source>
</evidence>
<dbReference type="PANTHER" id="PTHR42953">
    <property type="entry name" value="HIGH-AFFINITY ZINC UPTAKE SYSTEM PROTEIN ZNUA-RELATED"/>
    <property type="match status" value="1"/>
</dbReference>
<gene>
    <name evidence="6" type="ORF">GKO46_12715</name>
    <name evidence="7" type="ORF">GKO48_12885</name>
</gene>
<evidence type="ECO:0000256" key="3">
    <source>
        <dbReference type="ARBA" id="ARBA00022729"/>
    </source>
</evidence>
<dbReference type="GO" id="GO:0007155">
    <property type="term" value="P:cell adhesion"/>
    <property type="evidence" value="ECO:0007669"/>
    <property type="project" value="InterPro"/>
</dbReference>
<dbReference type="InterPro" id="IPR006127">
    <property type="entry name" value="ZnuA-like"/>
</dbReference>
<protein>
    <recommendedName>
        <fullName evidence="10">Zinc ABC transporter substrate-binding protein</fullName>
    </recommendedName>
</protein>
<evidence type="ECO:0008006" key="10">
    <source>
        <dbReference type="Google" id="ProtNLM"/>
    </source>
</evidence>
<dbReference type="Proteomes" id="UP001219901">
    <property type="component" value="Chromosome"/>
</dbReference>
<evidence type="ECO:0000313" key="6">
    <source>
        <dbReference type="EMBL" id="MDG0867924.1"/>
    </source>
</evidence>
<dbReference type="SUPFAM" id="SSF53807">
    <property type="entry name" value="Helical backbone' metal receptor"/>
    <property type="match status" value="1"/>
</dbReference>
<reference evidence="8 9" key="1">
    <citation type="submission" date="2019-11" db="EMBL/GenBank/DDBJ databases">
        <authorList>
            <person name="Cho J.-C."/>
        </authorList>
    </citation>
    <scope>NUCLEOTIDE SEQUENCE [LARGE SCALE GENOMIC DNA]</scope>
    <source>
        <strain evidence="7 8">JH1073</strain>
        <strain evidence="6 9">JH702</strain>
    </source>
</reference>
<evidence type="ECO:0000256" key="2">
    <source>
        <dbReference type="ARBA" id="ARBA00022448"/>
    </source>
</evidence>
<proteinExistence type="inferred from homology"/>
<evidence type="ECO:0000313" key="9">
    <source>
        <dbReference type="Proteomes" id="UP001321249"/>
    </source>
</evidence>
<dbReference type="PANTHER" id="PTHR42953:SF3">
    <property type="entry name" value="HIGH-AFFINITY ZINC UPTAKE SYSTEM PROTEIN ZNUA"/>
    <property type="match status" value="1"/>
</dbReference>
<comment type="similarity">
    <text evidence="1 4">Belongs to the bacterial solute-binding protein 9 family.</text>
</comment>
<sequence>MRLSIIIAGQILVTALAVLGLTACEGEQPSKVENSSAQSGPVKVITTIYPLTYFTERIGGDQVRVIQMIEPGVESHDFEPTPSDVRLIGDADVFVYNHEAFESWALNLAKSANNSGLQVVQAAEIQMILEEGQIEHDGHELEEDHANEEHESGHDQHIDDEHEEDVDEGHDHKDGLDPHVWLNLEEALGMVNRILEGLTSANPESADSFTRNAELLIGELQQLDSELSAQLDHCERSTIVVSHLAFGHMAERYGFEQLGLAGLSPEFESGPAQIASVIDRINELGIKHIMQEPIVSDRLAETVSLETGADLVQLHPIEVRTPQEVEENLDFIDIMRRNGEALRTALLCD</sequence>
<keyword evidence="2 4" id="KW-0813">Transport</keyword>
<evidence type="ECO:0000256" key="1">
    <source>
        <dbReference type="ARBA" id="ARBA00011028"/>
    </source>
</evidence>
<keyword evidence="3" id="KW-0732">Signal</keyword>
<evidence type="ECO:0000256" key="4">
    <source>
        <dbReference type="RuleBase" id="RU003512"/>
    </source>
</evidence>
<dbReference type="InterPro" id="IPR006128">
    <property type="entry name" value="Lipoprotein_PsaA-like"/>
</dbReference>
<dbReference type="Gene3D" id="3.40.50.1980">
    <property type="entry name" value="Nitrogenase molybdenum iron protein domain"/>
    <property type="match status" value="2"/>
</dbReference>
<dbReference type="AlphaFoldDB" id="A0AAJ6CUE2"/>
<dbReference type="InterPro" id="IPR050492">
    <property type="entry name" value="Bact_metal-bind_prot9"/>
</dbReference>
<accession>A0AAJ6CUE2</accession>
<evidence type="ECO:0000313" key="8">
    <source>
        <dbReference type="Proteomes" id="UP001219901"/>
    </source>
</evidence>
<dbReference type="Proteomes" id="UP001321249">
    <property type="component" value="Unassembled WGS sequence"/>
</dbReference>
<dbReference type="GO" id="GO:0046872">
    <property type="term" value="F:metal ion binding"/>
    <property type="evidence" value="ECO:0007669"/>
    <property type="project" value="InterPro"/>
</dbReference>
<reference evidence="7" key="2">
    <citation type="journal article" date="2023" name="Nat. Commun.">
        <title>Cultivation of marine bacteria of the SAR202 clade.</title>
        <authorList>
            <person name="Lim Y."/>
            <person name="Seo J.H."/>
            <person name="Giovannoni S.J."/>
            <person name="Kang I."/>
            <person name="Cho J.C."/>
        </authorList>
    </citation>
    <scope>NUCLEOTIDE SEQUENCE</scope>
    <source>
        <strain evidence="7">JH1073</strain>
    </source>
</reference>
<feature type="compositionally biased region" description="Basic and acidic residues" evidence="5">
    <location>
        <begin position="143"/>
        <end position="160"/>
    </location>
</feature>
<dbReference type="PRINTS" id="PR00690">
    <property type="entry name" value="ADHESNFAMILY"/>
</dbReference>
<feature type="region of interest" description="Disordered" evidence="5">
    <location>
        <begin position="143"/>
        <end position="173"/>
    </location>
</feature>
<keyword evidence="8" id="KW-1185">Reference proteome</keyword>
<dbReference type="EMBL" id="CP046147">
    <property type="protein sequence ID" value="WFG40462.1"/>
    <property type="molecule type" value="Genomic_DNA"/>
</dbReference>
<organism evidence="7 8">
    <name type="scientific">Candidatus Lucifugimonas marina</name>
    <dbReference type="NCBI Taxonomy" id="3038979"/>
    <lineage>
        <taxon>Bacteria</taxon>
        <taxon>Bacillati</taxon>
        <taxon>Chloroflexota</taxon>
        <taxon>Dehalococcoidia</taxon>
        <taxon>SAR202 cluster</taxon>
        <taxon>Candidatus Lucifugimonadales</taxon>
        <taxon>Candidatus Lucifugimonadaceae</taxon>
        <taxon>Candidatus Lucifugimonas</taxon>
    </lineage>
</organism>
<dbReference type="RefSeq" id="WP_342826580.1">
    <property type="nucleotide sequence ID" value="NZ_CP046146.1"/>
</dbReference>
<dbReference type="Pfam" id="PF01297">
    <property type="entry name" value="ZnuA"/>
    <property type="match status" value="1"/>
</dbReference>
<dbReference type="GO" id="GO:0030001">
    <property type="term" value="P:metal ion transport"/>
    <property type="evidence" value="ECO:0007669"/>
    <property type="project" value="InterPro"/>
</dbReference>